<evidence type="ECO:0000313" key="5">
    <source>
        <dbReference type="Proteomes" id="UP000014148"/>
    </source>
</evidence>
<dbReference type="PATRIC" id="fig|1158601.3.peg.1577"/>
<dbReference type="SUPFAM" id="SSF53448">
    <property type="entry name" value="Nucleotide-diphospho-sugar transferases"/>
    <property type="match status" value="1"/>
</dbReference>
<dbReference type="Proteomes" id="UP000013783">
    <property type="component" value="Unassembled WGS sequence"/>
</dbReference>
<gene>
    <name evidence="3" type="ORF">I585_03812</name>
    <name evidence="2" type="ORF">UAI_01609</name>
</gene>
<dbReference type="EMBL" id="ASWA01000004">
    <property type="protein sequence ID" value="EOT64611.1"/>
    <property type="molecule type" value="Genomic_DNA"/>
</dbReference>
<evidence type="ECO:0000259" key="1">
    <source>
        <dbReference type="Pfam" id="PF00535"/>
    </source>
</evidence>
<protein>
    <recommendedName>
        <fullName evidence="1">Glycosyltransferase 2-like domain-containing protein</fullName>
    </recommendedName>
</protein>
<dbReference type="eggNOG" id="COG1216">
    <property type="taxonomic scope" value="Bacteria"/>
</dbReference>
<evidence type="ECO:0000313" key="3">
    <source>
        <dbReference type="EMBL" id="EOT64611.1"/>
    </source>
</evidence>
<accession>R2RSR9</accession>
<reference evidence="3 5" key="2">
    <citation type="submission" date="2013-03" db="EMBL/GenBank/DDBJ databases">
        <title>The Genome Sequence of Enterococcus malodoratus ATCC_43197 (PacBio/Illumina hybrid assembly).</title>
        <authorList>
            <consortium name="The Broad Institute Genomics Platform"/>
            <consortium name="The Broad Institute Genome Sequencing Center for Infectious Disease"/>
            <person name="Earl A."/>
            <person name="Russ C."/>
            <person name="Gilmore M."/>
            <person name="Surin D."/>
            <person name="Walker B."/>
            <person name="Young S."/>
            <person name="Zeng Q."/>
            <person name="Gargeya S."/>
            <person name="Fitzgerald M."/>
            <person name="Haas B."/>
            <person name="Abouelleil A."/>
            <person name="Allen A.W."/>
            <person name="Alvarado L."/>
            <person name="Arachchi H.M."/>
            <person name="Berlin A.M."/>
            <person name="Chapman S.B."/>
            <person name="Gainer-Dewar J."/>
            <person name="Goldberg J."/>
            <person name="Griggs A."/>
            <person name="Gujja S."/>
            <person name="Hansen M."/>
            <person name="Howarth C."/>
            <person name="Imamovic A."/>
            <person name="Ireland A."/>
            <person name="Larimer J."/>
            <person name="McCowan C."/>
            <person name="Murphy C."/>
            <person name="Pearson M."/>
            <person name="Poon T.W."/>
            <person name="Priest M."/>
            <person name="Roberts A."/>
            <person name="Saif S."/>
            <person name="Shea T."/>
            <person name="Sisk P."/>
            <person name="Sykes S."/>
            <person name="Wortman J."/>
            <person name="Nusbaum C."/>
            <person name="Birren B."/>
        </authorList>
    </citation>
    <scope>NUCLEOTIDE SEQUENCE [LARGE SCALE GENOMIC DNA]</scope>
    <source>
        <strain evidence="3 5">ATCC 43197</strain>
    </source>
</reference>
<sequence>MFELVIVLYKMTFSDSSTITSLNKLLASNNFLEIRRVLIFDNSEQASVPQGLDKRFCYYHSPKNIGLAQAYNYAADQSAKESEWLLTLDQDTTLTREYLEELITKASNVPKSVAAIAPVIKDHEQQISPVRSDTLRPLHKVLPQSNHSYSSDVMIINSGTALRMSFLREIGGYNLVFPLDYLDHWMSWRILSEKRQINILSSELNHRLSVLDYANSMNFSRYRAILQAEKCYYSLYKTQLLARYRRQLFLRGCKQFITGKFNYGTITFKFLFSGGNNGIKNTKAN</sequence>
<name>R2RSR9_9ENTE</name>
<dbReference type="InterPro" id="IPR001173">
    <property type="entry name" value="Glyco_trans_2-like"/>
</dbReference>
<reference evidence="2 4" key="1">
    <citation type="submission" date="2013-02" db="EMBL/GenBank/DDBJ databases">
        <title>The Genome Sequence of Enterococcus malodoratus ATCC_43197.</title>
        <authorList>
            <consortium name="The Broad Institute Genome Sequencing Platform"/>
            <consortium name="The Broad Institute Genome Sequencing Center for Infectious Disease"/>
            <person name="Earl A.M."/>
            <person name="Gilmore M.S."/>
            <person name="Lebreton F."/>
            <person name="Walker B."/>
            <person name="Young S.K."/>
            <person name="Zeng Q."/>
            <person name="Gargeya S."/>
            <person name="Fitzgerald M."/>
            <person name="Haas B."/>
            <person name="Abouelleil A."/>
            <person name="Alvarado L."/>
            <person name="Arachchi H.M."/>
            <person name="Berlin A.M."/>
            <person name="Chapman S.B."/>
            <person name="Dewar J."/>
            <person name="Goldberg J."/>
            <person name="Griggs A."/>
            <person name="Gujja S."/>
            <person name="Hansen M."/>
            <person name="Howarth C."/>
            <person name="Imamovic A."/>
            <person name="Larimer J."/>
            <person name="McCowan C."/>
            <person name="Murphy C."/>
            <person name="Neiman D."/>
            <person name="Pearson M."/>
            <person name="Priest M."/>
            <person name="Roberts A."/>
            <person name="Saif S."/>
            <person name="Shea T."/>
            <person name="Sisk P."/>
            <person name="Sykes S."/>
            <person name="Wortman J."/>
            <person name="Nusbaum C."/>
            <person name="Birren B."/>
        </authorList>
    </citation>
    <scope>NUCLEOTIDE SEQUENCE [LARGE SCALE GENOMIC DNA]</scope>
    <source>
        <strain evidence="2 4">ATCC 43197</strain>
    </source>
</reference>
<dbReference type="OrthoDB" id="119253at2"/>
<comment type="caution">
    <text evidence="2">The sequence shown here is derived from an EMBL/GenBank/DDBJ whole genome shotgun (WGS) entry which is preliminary data.</text>
</comment>
<dbReference type="Proteomes" id="UP000014148">
    <property type="component" value="Unassembled WGS sequence"/>
</dbReference>
<dbReference type="AlphaFoldDB" id="R2RSR9"/>
<evidence type="ECO:0000313" key="4">
    <source>
        <dbReference type="Proteomes" id="UP000013783"/>
    </source>
</evidence>
<dbReference type="EMBL" id="AJAK01000011">
    <property type="protein sequence ID" value="EOH78964.1"/>
    <property type="molecule type" value="Genomic_DNA"/>
</dbReference>
<dbReference type="InterPro" id="IPR029044">
    <property type="entry name" value="Nucleotide-diphossugar_trans"/>
</dbReference>
<dbReference type="RefSeq" id="WP_010740455.1">
    <property type="nucleotide sequence ID" value="NZ_KB946250.1"/>
</dbReference>
<feature type="domain" description="Glycosyltransferase 2-like" evidence="1">
    <location>
        <begin position="22"/>
        <end position="168"/>
    </location>
</feature>
<dbReference type="Pfam" id="PF00535">
    <property type="entry name" value="Glycos_transf_2"/>
    <property type="match status" value="1"/>
</dbReference>
<dbReference type="STRING" id="71451.RV07_GL002459"/>
<proteinExistence type="predicted"/>
<organism evidence="2 4">
    <name type="scientific">Enterococcus malodoratus ATCC 43197</name>
    <dbReference type="NCBI Taxonomy" id="1158601"/>
    <lineage>
        <taxon>Bacteria</taxon>
        <taxon>Bacillati</taxon>
        <taxon>Bacillota</taxon>
        <taxon>Bacilli</taxon>
        <taxon>Lactobacillales</taxon>
        <taxon>Enterococcaceae</taxon>
        <taxon>Enterococcus</taxon>
    </lineage>
</organism>
<evidence type="ECO:0000313" key="2">
    <source>
        <dbReference type="EMBL" id="EOH78964.1"/>
    </source>
</evidence>
<dbReference type="Gene3D" id="3.90.550.10">
    <property type="entry name" value="Spore Coat Polysaccharide Biosynthesis Protein SpsA, Chain A"/>
    <property type="match status" value="1"/>
</dbReference>
<keyword evidence="5" id="KW-1185">Reference proteome</keyword>